<keyword evidence="3" id="KW-1185">Reference proteome</keyword>
<feature type="transmembrane region" description="Helical" evidence="1">
    <location>
        <begin position="120"/>
        <end position="141"/>
    </location>
</feature>
<evidence type="ECO:0000256" key="1">
    <source>
        <dbReference type="SAM" id="Phobius"/>
    </source>
</evidence>
<keyword evidence="1" id="KW-0812">Transmembrane</keyword>
<protein>
    <recommendedName>
        <fullName evidence="4">Sulphur transport domain-containing protein</fullName>
    </recommendedName>
</protein>
<dbReference type="OrthoDB" id="9790409at2"/>
<organism evidence="2 3">
    <name type="scientific">Paraburkholderia diazotrophica</name>
    <dbReference type="NCBI Taxonomy" id="667676"/>
    <lineage>
        <taxon>Bacteria</taxon>
        <taxon>Pseudomonadati</taxon>
        <taxon>Pseudomonadota</taxon>
        <taxon>Betaproteobacteria</taxon>
        <taxon>Burkholderiales</taxon>
        <taxon>Burkholderiaceae</taxon>
        <taxon>Paraburkholderia</taxon>
    </lineage>
</organism>
<accession>A0A1H7C2V1</accession>
<evidence type="ECO:0000313" key="2">
    <source>
        <dbReference type="EMBL" id="SEJ83968.1"/>
    </source>
</evidence>
<evidence type="ECO:0000313" key="3">
    <source>
        <dbReference type="Proteomes" id="UP000198866"/>
    </source>
</evidence>
<sequence>MAVPIACRVAPIAALPAGLLFGMGLMISGMANPAKVLGFLDLAGRWDPSLAFVMAGAIAVGSLAFFVAKRRKQSILGLPMQLPGSTGITPRLVLGSAAFGIGWGLAGFCPGPALVALGAGYPKAFGFVAAMVAGMAVFELVERAKSSMQRA</sequence>
<keyword evidence="1" id="KW-0472">Membrane</keyword>
<dbReference type="AlphaFoldDB" id="A0A1H7C2V1"/>
<name>A0A1H7C2V1_9BURK</name>
<keyword evidence="1" id="KW-1133">Transmembrane helix</keyword>
<proteinExistence type="predicted"/>
<dbReference type="Pfam" id="PF20398">
    <property type="entry name" value="DUF6691"/>
    <property type="match status" value="1"/>
</dbReference>
<dbReference type="STRING" id="667676.SAMN05192539_102027"/>
<feature type="transmembrane region" description="Helical" evidence="1">
    <location>
        <begin position="49"/>
        <end position="68"/>
    </location>
</feature>
<dbReference type="InterPro" id="IPR046513">
    <property type="entry name" value="DUF6691"/>
</dbReference>
<evidence type="ECO:0008006" key="4">
    <source>
        <dbReference type="Google" id="ProtNLM"/>
    </source>
</evidence>
<dbReference type="RefSeq" id="WP_090869447.1">
    <property type="nucleotide sequence ID" value="NZ_FNYE01000020.1"/>
</dbReference>
<reference evidence="3" key="1">
    <citation type="submission" date="2016-10" db="EMBL/GenBank/DDBJ databases">
        <authorList>
            <person name="Varghese N."/>
            <person name="Submissions S."/>
        </authorList>
    </citation>
    <scope>NUCLEOTIDE SEQUENCE [LARGE SCALE GENOMIC DNA]</scope>
    <source>
        <strain evidence="3">LMG 26031</strain>
    </source>
</reference>
<dbReference type="EMBL" id="FNYE01000020">
    <property type="protein sequence ID" value="SEJ83968.1"/>
    <property type="molecule type" value="Genomic_DNA"/>
</dbReference>
<gene>
    <name evidence="2" type="ORF">SAMN05192539_102027</name>
</gene>
<dbReference type="Proteomes" id="UP000198866">
    <property type="component" value="Unassembled WGS sequence"/>
</dbReference>
<feature type="transmembrane region" description="Helical" evidence="1">
    <location>
        <begin position="88"/>
        <end position="108"/>
    </location>
</feature>